<feature type="compositionally biased region" description="Basic and acidic residues" evidence="1">
    <location>
        <begin position="197"/>
        <end position="222"/>
    </location>
</feature>
<feature type="region of interest" description="Disordered" evidence="1">
    <location>
        <begin position="1"/>
        <end position="156"/>
    </location>
</feature>
<evidence type="ECO:0000313" key="3">
    <source>
        <dbReference type="Proteomes" id="UP001189429"/>
    </source>
</evidence>
<accession>A0ABN9S409</accession>
<keyword evidence="3" id="KW-1185">Reference proteome</keyword>
<gene>
    <name evidence="2" type="ORF">PCOR1329_LOCUS26336</name>
</gene>
<dbReference type="Proteomes" id="UP001189429">
    <property type="component" value="Unassembled WGS sequence"/>
</dbReference>
<feature type="compositionally biased region" description="Polar residues" evidence="1">
    <location>
        <begin position="1"/>
        <end position="34"/>
    </location>
</feature>
<evidence type="ECO:0000313" key="2">
    <source>
        <dbReference type="EMBL" id="CAK0826510.1"/>
    </source>
</evidence>
<evidence type="ECO:0000256" key="1">
    <source>
        <dbReference type="SAM" id="MobiDB-lite"/>
    </source>
</evidence>
<organism evidence="2 3">
    <name type="scientific">Prorocentrum cordatum</name>
    <dbReference type="NCBI Taxonomy" id="2364126"/>
    <lineage>
        <taxon>Eukaryota</taxon>
        <taxon>Sar</taxon>
        <taxon>Alveolata</taxon>
        <taxon>Dinophyceae</taxon>
        <taxon>Prorocentrales</taxon>
        <taxon>Prorocentraceae</taxon>
        <taxon>Prorocentrum</taxon>
    </lineage>
</organism>
<reference evidence="2" key="1">
    <citation type="submission" date="2023-10" db="EMBL/GenBank/DDBJ databases">
        <authorList>
            <person name="Chen Y."/>
            <person name="Shah S."/>
            <person name="Dougan E. K."/>
            <person name="Thang M."/>
            <person name="Chan C."/>
        </authorList>
    </citation>
    <scope>NUCLEOTIDE SEQUENCE [LARGE SCALE GENOMIC DNA]</scope>
</reference>
<name>A0ABN9S409_9DINO</name>
<comment type="caution">
    <text evidence="2">The sequence shown here is derived from an EMBL/GenBank/DDBJ whole genome shotgun (WGS) entry which is preliminary data.</text>
</comment>
<sequence>MTRPTMSASTVHPRSTPANFATTSARQTISSTSGAPKISTPATATTASTPAGNTGSRGARGALNGNFRDPSASTTTTPRACPHHRPPRSLRGAPDGWDCSGADPGRPRGAAQQRRHPAGGDPDRPGPVRRRLAAAGQRHQPAPRSDGGPQGLLRGAQLGRDQYLLRVLGRAREQHAGGGREHDGLALGGGLLRSPRGERGLAAAAHERDDGGRAEGCPEARRRGGTGLRRGFGHAQGVLAASEGGK</sequence>
<protein>
    <submittedName>
        <fullName evidence="2">Uncharacterized protein</fullName>
    </submittedName>
</protein>
<feature type="compositionally biased region" description="Low complexity" evidence="1">
    <location>
        <begin position="39"/>
        <end position="51"/>
    </location>
</feature>
<feature type="region of interest" description="Disordered" evidence="1">
    <location>
        <begin position="197"/>
        <end position="246"/>
    </location>
</feature>
<proteinExistence type="predicted"/>
<dbReference type="EMBL" id="CAUYUJ010009345">
    <property type="protein sequence ID" value="CAK0826510.1"/>
    <property type="molecule type" value="Genomic_DNA"/>
</dbReference>